<protein>
    <submittedName>
        <fullName evidence="3">DUF3597 domain-containing protein</fullName>
    </submittedName>
</protein>
<dbReference type="InterPro" id="IPR022016">
    <property type="entry name" value="DUF3597"/>
</dbReference>
<sequence length="147" mass="15501">MSILGNIFGRIFPGAHAQQPSAPAATPPTSPGTATPSAAQPQATTPAAAANAQPTGAATTAQQVDIEQVLDGMAAKNSQKLNWRNSIVDLMKLVGMDSTLQERRELADELGYSGDKQDTAAMNMWLHKQVMKRMAENGGKVPANLMD</sequence>
<dbReference type="Proteomes" id="UP000622707">
    <property type="component" value="Unassembled WGS sequence"/>
</dbReference>
<evidence type="ECO:0000259" key="2">
    <source>
        <dbReference type="Pfam" id="PF12200"/>
    </source>
</evidence>
<dbReference type="SUPFAM" id="SSF158634">
    <property type="entry name" value="RPA2825-like"/>
    <property type="match status" value="1"/>
</dbReference>
<feature type="compositionally biased region" description="Low complexity" evidence="1">
    <location>
        <begin position="31"/>
        <end position="59"/>
    </location>
</feature>
<proteinExistence type="predicted"/>
<accession>A0ABS1JWK1</accession>
<reference evidence="3 4" key="1">
    <citation type="journal article" date="2017" name="Int. J. Syst. Evol. Microbiol.">
        <title>Ramlibacter alkalitolerans sp. nov., alkali-tolerant bacterium isolated from soil of ginseng.</title>
        <authorList>
            <person name="Lee D.H."/>
            <person name="Cha C.J."/>
        </authorList>
    </citation>
    <scope>NUCLEOTIDE SEQUENCE [LARGE SCALE GENOMIC DNA]</scope>
    <source>
        <strain evidence="3 4">KACC 19305</strain>
    </source>
</reference>
<evidence type="ECO:0000313" key="4">
    <source>
        <dbReference type="Proteomes" id="UP000622707"/>
    </source>
</evidence>
<dbReference type="Pfam" id="PF12200">
    <property type="entry name" value="DUF3597"/>
    <property type="match status" value="1"/>
</dbReference>
<name>A0ABS1JWK1_9BURK</name>
<organism evidence="3 4">
    <name type="scientific">Ramlibacter alkalitolerans</name>
    <dbReference type="NCBI Taxonomy" id="2039631"/>
    <lineage>
        <taxon>Bacteria</taxon>
        <taxon>Pseudomonadati</taxon>
        <taxon>Pseudomonadota</taxon>
        <taxon>Betaproteobacteria</taxon>
        <taxon>Burkholderiales</taxon>
        <taxon>Comamonadaceae</taxon>
        <taxon>Ramlibacter</taxon>
    </lineage>
</organism>
<feature type="compositionally biased region" description="Low complexity" evidence="1">
    <location>
        <begin position="14"/>
        <end position="24"/>
    </location>
</feature>
<dbReference type="RefSeq" id="WP_201693299.1">
    <property type="nucleotide sequence ID" value="NZ_JAEQND010000021.1"/>
</dbReference>
<dbReference type="EMBL" id="JAEQND010000021">
    <property type="protein sequence ID" value="MBL0428658.1"/>
    <property type="molecule type" value="Genomic_DNA"/>
</dbReference>
<feature type="domain" description="DUF3597" evidence="2">
    <location>
        <begin position="3"/>
        <end position="142"/>
    </location>
</feature>
<evidence type="ECO:0000256" key="1">
    <source>
        <dbReference type="SAM" id="MobiDB-lite"/>
    </source>
</evidence>
<feature type="region of interest" description="Disordered" evidence="1">
    <location>
        <begin position="14"/>
        <end position="59"/>
    </location>
</feature>
<keyword evidence="4" id="KW-1185">Reference proteome</keyword>
<evidence type="ECO:0000313" key="3">
    <source>
        <dbReference type="EMBL" id="MBL0428658.1"/>
    </source>
</evidence>
<gene>
    <name evidence="3" type="ORF">JI746_26360</name>
</gene>
<comment type="caution">
    <text evidence="3">The sequence shown here is derived from an EMBL/GenBank/DDBJ whole genome shotgun (WGS) entry which is preliminary data.</text>
</comment>